<sequence length="223" mass="22801">MAEKVAILGGTGALGYGLALRLGSVGVPVTIGSRDEARARAAAERAAASCPDGRFDGTRNEDAVAAAGTIVVLTVPFASQAATLRSIAPALREGQIVLDATVPLAPAVGGRPTHVLGVWHGSAAQQARALLPAHVGVVSGLHTISAADLERLDRALDQDTLVCGDDRAQKAAVIELLSLVPGLRAIDGGKLEASRIAESLTPLLIGLNIRNRTHTGIRITGLD</sequence>
<evidence type="ECO:0000259" key="2">
    <source>
        <dbReference type="Pfam" id="PF03807"/>
    </source>
</evidence>
<dbReference type="GO" id="GO:0015677">
    <property type="term" value="P:copper ion import"/>
    <property type="evidence" value="ECO:0007669"/>
    <property type="project" value="TreeGrafter"/>
</dbReference>
<dbReference type="NCBIfam" id="TIGR01915">
    <property type="entry name" value="npdG"/>
    <property type="match status" value="1"/>
</dbReference>
<dbReference type="EMBL" id="JACHNU010000001">
    <property type="protein sequence ID" value="MBB4661385.1"/>
    <property type="molecule type" value="Genomic_DNA"/>
</dbReference>
<dbReference type="Proteomes" id="UP000585272">
    <property type="component" value="Unassembled WGS sequence"/>
</dbReference>
<protein>
    <recommendedName>
        <fullName evidence="2">Pyrroline-5-carboxylate reductase catalytic N-terminal domain-containing protein</fullName>
    </recommendedName>
</protein>
<dbReference type="InterPro" id="IPR036291">
    <property type="entry name" value="NAD(P)-bd_dom_sf"/>
</dbReference>
<dbReference type="PANTHER" id="PTHR14239">
    <property type="entry name" value="DUDULIN-RELATED"/>
    <property type="match status" value="1"/>
</dbReference>
<feature type="domain" description="Pyrroline-5-carboxylate reductase catalytic N-terminal" evidence="2">
    <location>
        <begin position="4"/>
        <end position="103"/>
    </location>
</feature>
<dbReference type="AlphaFoldDB" id="A0A840IAK1"/>
<dbReference type="GO" id="GO:0070967">
    <property type="term" value="F:coenzyme F420 binding"/>
    <property type="evidence" value="ECO:0007669"/>
    <property type="project" value="InterPro"/>
</dbReference>
<comment type="caution">
    <text evidence="3">The sequence shown here is derived from an EMBL/GenBank/DDBJ whole genome shotgun (WGS) entry which is preliminary data.</text>
</comment>
<reference evidence="3 4" key="1">
    <citation type="submission" date="2020-08" db="EMBL/GenBank/DDBJ databases">
        <title>Genomic Encyclopedia of Archaeal and Bacterial Type Strains, Phase II (KMG-II): from individual species to whole genera.</title>
        <authorList>
            <person name="Goeker M."/>
        </authorList>
    </citation>
    <scope>NUCLEOTIDE SEQUENCE [LARGE SCALE GENOMIC DNA]</scope>
    <source>
        <strain evidence="3 4">DSM 23288</strain>
    </source>
</reference>
<keyword evidence="4" id="KW-1185">Reference proteome</keyword>
<proteinExistence type="predicted"/>
<keyword evidence="1" id="KW-0560">Oxidoreductase</keyword>
<evidence type="ECO:0000313" key="3">
    <source>
        <dbReference type="EMBL" id="MBB4661385.1"/>
    </source>
</evidence>
<dbReference type="InterPro" id="IPR028939">
    <property type="entry name" value="P5C_Rdtase_cat_N"/>
</dbReference>
<dbReference type="GO" id="GO:0016651">
    <property type="term" value="F:oxidoreductase activity, acting on NAD(P)H"/>
    <property type="evidence" value="ECO:0007669"/>
    <property type="project" value="InterPro"/>
</dbReference>
<accession>A0A840IAK1</accession>
<dbReference type="GO" id="GO:0006740">
    <property type="term" value="P:NADPH regeneration"/>
    <property type="evidence" value="ECO:0007669"/>
    <property type="project" value="InterPro"/>
</dbReference>
<dbReference type="GO" id="GO:0005886">
    <property type="term" value="C:plasma membrane"/>
    <property type="evidence" value="ECO:0007669"/>
    <property type="project" value="TreeGrafter"/>
</dbReference>
<dbReference type="GO" id="GO:0008823">
    <property type="term" value="F:cupric reductase (NADH) activity"/>
    <property type="evidence" value="ECO:0007669"/>
    <property type="project" value="TreeGrafter"/>
</dbReference>
<organism evidence="3 4">
    <name type="scientific">Conexibacter arvalis</name>
    <dbReference type="NCBI Taxonomy" id="912552"/>
    <lineage>
        <taxon>Bacteria</taxon>
        <taxon>Bacillati</taxon>
        <taxon>Actinomycetota</taxon>
        <taxon>Thermoleophilia</taxon>
        <taxon>Solirubrobacterales</taxon>
        <taxon>Conexibacteraceae</taxon>
        <taxon>Conexibacter</taxon>
    </lineage>
</organism>
<name>A0A840IAK1_9ACTN</name>
<dbReference type="Pfam" id="PF03807">
    <property type="entry name" value="F420_oxidored"/>
    <property type="match status" value="1"/>
</dbReference>
<dbReference type="RefSeq" id="WP_183339505.1">
    <property type="nucleotide sequence ID" value="NZ_JACHNU010000001.1"/>
</dbReference>
<dbReference type="InterPro" id="IPR010185">
    <property type="entry name" value="NpdG"/>
</dbReference>
<dbReference type="InterPro" id="IPR051267">
    <property type="entry name" value="STEAP_metalloreductase"/>
</dbReference>
<dbReference type="PANTHER" id="PTHR14239:SF0">
    <property type="entry name" value="F420-DEPENDENT NADP REDUCTASE"/>
    <property type="match status" value="1"/>
</dbReference>
<dbReference type="Gene3D" id="3.40.50.720">
    <property type="entry name" value="NAD(P)-binding Rossmann-like Domain"/>
    <property type="match status" value="1"/>
</dbReference>
<gene>
    <name evidence="3" type="ORF">BDZ31_000958</name>
</gene>
<evidence type="ECO:0000313" key="4">
    <source>
        <dbReference type="Proteomes" id="UP000585272"/>
    </source>
</evidence>
<dbReference type="GO" id="GO:0050661">
    <property type="term" value="F:NADP binding"/>
    <property type="evidence" value="ECO:0007669"/>
    <property type="project" value="InterPro"/>
</dbReference>
<dbReference type="SUPFAM" id="SSF51735">
    <property type="entry name" value="NAD(P)-binding Rossmann-fold domains"/>
    <property type="match status" value="1"/>
</dbReference>
<evidence type="ECO:0000256" key="1">
    <source>
        <dbReference type="ARBA" id="ARBA00023002"/>
    </source>
</evidence>
<dbReference type="GO" id="GO:0052851">
    <property type="term" value="F:ferric-chelate reductase (NADPH) activity"/>
    <property type="evidence" value="ECO:0007669"/>
    <property type="project" value="TreeGrafter"/>
</dbReference>